<dbReference type="Gene3D" id="3.40.50.10380">
    <property type="entry name" value="Malic enzyme, N-terminal domain"/>
    <property type="match status" value="1"/>
</dbReference>
<dbReference type="SMART" id="SM01274">
    <property type="entry name" value="malic"/>
    <property type="match status" value="1"/>
</dbReference>
<dbReference type="CDD" id="cd05312">
    <property type="entry name" value="NAD_bind_1_malic_enz"/>
    <property type="match status" value="1"/>
</dbReference>
<evidence type="ECO:0000256" key="5">
    <source>
        <dbReference type="RuleBase" id="RU003427"/>
    </source>
</evidence>
<comment type="caution">
    <text evidence="8">The sequence shown here is derived from an EMBL/GenBank/DDBJ whole genome shotgun (WGS) entry which is preliminary data.</text>
</comment>
<dbReference type="PIRSF" id="PIRSF000106">
    <property type="entry name" value="ME"/>
    <property type="match status" value="1"/>
</dbReference>
<evidence type="ECO:0000256" key="1">
    <source>
        <dbReference type="ARBA" id="ARBA00001936"/>
    </source>
</evidence>
<dbReference type="RefSeq" id="WP_306983219.1">
    <property type="nucleotide sequence ID" value="NZ_JAUSUA010000003.1"/>
</dbReference>
<keyword evidence="4" id="KW-0520">NAD</keyword>
<dbReference type="GO" id="GO:0016491">
    <property type="term" value="F:oxidoreductase activity"/>
    <property type="evidence" value="ECO:0007669"/>
    <property type="project" value="UniProtKB-KW"/>
</dbReference>
<sequence length="572" mass="62326">MKEGPIVKSTQLVSRDGIKTSLRGKDLLMNPTLNKGVAFTDEERKELDLDGLLPPTVLTIKEQTDRAYQQYLAQPTNLRKNVVLSDLANRNRVLFYRLFSEHIAEMLPIVYTPTVGTAIQEYSHEYYRPEGMYLSVNDLDGISKAFENIQANADDIDVIVATDSESILGIGDWGVGGIKIAIGKLAVYTAAAGIDPSRVLAVVLDAGTNNKQLLEDPLYIGNRHERVRGEKYDQFISTYVNEALKKFPNALLHWEDFGGGNARTIIEKYKDTVLNFNDDIQGTGAVTLSAVVSGLKVTEEPLEEQRVLVFGPGSAGIGNADQIVGAMALKGISEEEAYKNFWAVDQFGLLTENRENTADFHKPYLRPDQEVADWARDDKNQIGLLEVVKQVKPTILIGTSGSTGAFTEEIIREMASHTERPIIMPMSNPTSLAEAVPEDLIKWTDGQALIATGSPFAPVSYKGVDYVIGQANNAFVFPGLGLGSVAVKAKLITEKMFAASANAVANATKGTGRGAGILPRVEDLRAVSIDVAIAVAKAAIEDGVARETPDNIEQAVKDAMWEPTYKTIYSTK</sequence>
<dbReference type="PRINTS" id="PR00072">
    <property type="entry name" value="MALOXRDTASE"/>
</dbReference>
<feature type="domain" description="Malic enzyme N-terminal" evidence="7">
    <location>
        <begin position="88"/>
        <end position="270"/>
    </location>
</feature>
<dbReference type="Gene3D" id="3.40.50.720">
    <property type="entry name" value="NAD(P)-binding Rossmann-like Domain"/>
    <property type="match status" value="1"/>
</dbReference>
<dbReference type="SUPFAM" id="SSF51735">
    <property type="entry name" value="NAD(P)-binding Rossmann-fold domains"/>
    <property type="match status" value="1"/>
</dbReference>
<dbReference type="PANTHER" id="PTHR23406">
    <property type="entry name" value="MALIC ENZYME-RELATED"/>
    <property type="match status" value="1"/>
</dbReference>
<accession>A0ABT9YKH3</accession>
<dbReference type="InterPro" id="IPR012301">
    <property type="entry name" value="Malic_N_dom"/>
</dbReference>
<evidence type="ECO:0000256" key="2">
    <source>
        <dbReference type="ARBA" id="ARBA00008785"/>
    </source>
</evidence>
<dbReference type="InterPro" id="IPR046346">
    <property type="entry name" value="Aminoacid_DH-like_N_sf"/>
</dbReference>
<proteinExistence type="inferred from homology"/>
<dbReference type="SUPFAM" id="SSF53223">
    <property type="entry name" value="Aminoacid dehydrogenase-like, N-terminal domain"/>
    <property type="match status" value="1"/>
</dbReference>
<evidence type="ECO:0000256" key="4">
    <source>
        <dbReference type="ARBA" id="ARBA00023027"/>
    </source>
</evidence>
<keyword evidence="9" id="KW-1185">Reference proteome</keyword>
<comment type="similarity">
    <text evidence="2 5">Belongs to the malic enzymes family.</text>
</comment>
<dbReference type="PANTHER" id="PTHR23406:SF34">
    <property type="entry name" value="NAD-DEPENDENT MALIC ENZYME, MITOCHONDRIAL"/>
    <property type="match status" value="1"/>
</dbReference>
<evidence type="ECO:0000256" key="3">
    <source>
        <dbReference type="ARBA" id="ARBA00022723"/>
    </source>
</evidence>
<name>A0ABT9YKH3_9BACI</name>
<gene>
    <name evidence="8" type="ORF">J2S05_002518</name>
</gene>
<reference evidence="8 9" key="1">
    <citation type="submission" date="2023-07" db="EMBL/GenBank/DDBJ databases">
        <title>Genomic Encyclopedia of Type Strains, Phase IV (KMG-IV): sequencing the most valuable type-strain genomes for metagenomic binning, comparative biology and taxonomic classification.</title>
        <authorList>
            <person name="Goeker M."/>
        </authorList>
    </citation>
    <scope>NUCLEOTIDE SEQUENCE [LARGE SCALE GENOMIC DNA]</scope>
    <source>
        <strain evidence="8 9">DSM 19154</strain>
    </source>
</reference>
<feature type="domain" description="Malic enzyme NAD-binding" evidence="6">
    <location>
        <begin position="280"/>
        <end position="540"/>
    </location>
</feature>
<evidence type="ECO:0000313" key="9">
    <source>
        <dbReference type="Proteomes" id="UP001225034"/>
    </source>
</evidence>
<dbReference type="InterPro" id="IPR037062">
    <property type="entry name" value="Malic_N_dom_sf"/>
</dbReference>
<dbReference type="InterPro" id="IPR001891">
    <property type="entry name" value="Malic_OxRdtase"/>
</dbReference>
<evidence type="ECO:0000259" key="6">
    <source>
        <dbReference type="SMART" id="SM00919"/>
    </source>
</evidence>
<keyword evidence="8" id="KW-0560">Oxidoreductase</keyword>
<dbReference type="InterPro" id="IPR015884">
    <property type="entry name" value="Malic_enzyme_CS"/>
</dbReference>
<dbReference type="Pfam" id="PF00390">
    <property type="entry name" value="malic"/>
    <property type="match status" value="1"/>
</dbReference>
<dbReference type="EMBL" id="JAUSUA010000003">
    <property type="protein sequence ID" value="MDQ0207717.1"/>
    <property type="molecule type" value="Genomic_DNA"/>
</dbReference>
<evidence type="ECO:0000259" key="7">
    <source>
        <dbReference type="SMART" id="SM01274"/>
    </source>
</evidence>
<dbReference type="InterPro" id="IPR012302">
    <property type="entry name" value="Malic_NAD-bd"/>
</dbReference>
<protein>
    <submittedName>
        <fullName evidence="8">Malate dehydrogenase (Oxaloacetate-decarboxylating)</fullName>
        <ecNumber evidence="8">1.1.1.38</ecNumber>
    </submittedName>
</protein>
<organism evidence="8 9">
    <name type="scientific">Alkalicoccobacillus murimartini</name>
    <dbReference type="NCBI Taxonomy" id="171685"/>
    <lineage>
        <taxon>Bacteria</taxon>
        <taxon>Bacillati</taxon>
        <taxon>Bacillota</taxon>
        <taxon>Bacilli</taxon>
        <taxon>Bacillales</taxon>
        <taxon>Bacillaceae</taxon>
        <taxon>Alkalicoccobacillus</taxon>
    </lineage>
</organism>
<dbReference type="EC" id="1.1.1.38" evidence="8"/>
<dbReference type="InterPro" id="IPR036291">
    <property type="entry name" value="NAD(P)-bd_dom_sf"/>
</dbReference>
<keyword evidence="3 5" id="KW-0479">Metal-binding</keyword>
<dbReference type="Pfam" id="PF03949">
    <property type="entry name" value="Malic_M"/>
    <property type="match status" value="1"/>
</dbReference>
<comment type="cofactor">
    <cofactor evidence="1">
        <name>Mn(2+)</name>
        <dbReference type="ChEBI" id="CHEBI:29035"/>
    </cofactor>
</comment>
<dbReference type="NCBIfam" id="NF010052">
    <property type="entry name" value="PRK13529.1"/>
    <property type="match status" value="1"/>
</dbReference>
<dbReference type="SMART" id="SM00919">
    <property type="entry name" value="Malic_M"/>
    <property type="match status" value="1"/>
</dbReference>
<dbReference type="PROSITE" id="PS00331">
    <property type="entry name" value="MALIC_ENZYMES"/>
    <property type="match status" value="1"/>
</dbReference>
<evidence type="ECO:0000313" key="8">
    <source>
        <dbReference type="EMBL" id="MDQ0207717.1"/>
    </source>
</evidence>
<dbReference type="Proteomes" id="UP001225034">
    <property type="component" value="Unassembled WGS sequence"/>
</dbReference>